<dbReference type="PANTHER" id="PTHR47381:SF3">
    <property type="entry name" value="ALPHA_BETA-HYDROLASES SUPERFAMILY PROTEIN"/>
    <property type="match status" value="1"/>
</dbReference>
<name>A0A7S8IG32_9CHLR</name>
<dbReference type="Gene3D" id="3.40.50.1820">
    <property type="entry name" value="alpha/beta hydrolase"/>
    <property type="match status" value="1"/>
</dbReference>
<organism evidence="1 2">
    <name type="scientific">Phototrophicus methaneseepsis</name>
    <dbReference type="NCBI Taxonomy" id="2710758"/>
    <lineage>
        <taxon>Bacteria</taxon>
        <taxon>Bacillati</taxon>
        <taxon>Chloroflexota</taxon>
        <taxon>Candidatus Thermofontia</taxon>
        <taxon>Phototrophicales</taxon>
        <taxon>Phototrophicaceae</taxon>
        <taxon>Phototrophicus</taxon>
    </lineage>
</organism>
<evidence type="ECO:0000313" key="2">
    <source>
        <dbReference type="Proteomes" id="UP000594468"/>
    </source>
</evidence>
<gene>
    <name evidence="1" type="ORF">G4Y79_07020</name>
</gene>
<proteinExistence type="predicted"/>
<dbReference type="AlphaFoldDB" id="A0A7S8IG32"/>
<accession>A0A7S8IG32</accession>
<reference evidence="1 2" key="1">
    <citation type="submission" date="2020-02" db="EMBL/GenBank/DDBJ databases">
        <authorList>
            <person name="Zheng R.K."/>
            <person name="Sun C.M."/>
        </authorList>
    </citation>
    <scope>NUCLEOTIDE SEQUENCE [LARGE SCALE GENOMIC DNA]</scope>
    <source>
        <strain evidence="2">rifampicinis</strain>
    </source>
</reference>
<evidence type="ECO:0008006" key="3">
    <source>
        <dbReference type="Google" id="ProtNLM"/>
    </source>
</evidence>
<evidence type="ECO:0000313" key="1">
    <source>
        <dbReference type="EMBL" id="QPC84119.1"/>
    </source>
</evidence>
<dbReference type="KEGG" id="pmet:G4Y79_07020"/>
<keyword evidence="2" id="KW-1185">Reference proteome</keyword>
<dbReference type="InterPro" id="IPR029058">
    <property type="entry name" value="AB_hydrolase_fold"/>
</dbReference>
<dbReference type="Proteomes" id="UP000594468">
    <property type="component" value="Chromosome"/>
</dbReference>
<protein>
    <recommendedName>
        <fullName evidence="3">Dienelactone hydrolase</fullName>
    </recommendedName>
</protein>
<dbReference type="InterPro" id="IPR025890">
    <property type="entry name" value="Abhydrolase_bac"/>
</dbReference>
<dbReference type="EMBL" id="CP062983">
    <property type="protein sequence ID" value="QPC84119.1"/>
    <property type="molecule type" value="Genomic_DNA"/>
</dbReference>
<dbReference type="RefSeq" id="WP_195172183.1">
    <property type="nucleotide sequence ID" value="NZ_CP062983.1"/>
</dbReference>
<dbReference type="PANTHER" id="PTHR47381">
    <property type="entry name" value="ALPHA/BETA-HYDROLASES SUPERFAMILY PROTEIN"/>
    <property type="match status" value="1"/>
</dbReference>
<sequence>MFRLQPHLDDLYQGTRRQFAFDVEHATEMGSWQADFRAALMDLLHLSGRDLPLAPAVQLLSAADKGRYIEEKYALEADEGVFIPMYLLVPKTPPPHRPIFALHGHGPGVSTILGNHTDAATAQARAANDDNFAQQLAQEGYFVCAIEQRGFGERITRQVGESGNACRHLAFEYMMEGRSLLGERVRDAMIAISYLQNRHDLTSKLGCVGFSGGGTTALFLAALDERITTSVIGGYFCTYKRSILGVPHCECNYVPGLLQLGEAGDIGALIAPRPVRIISGEQDPIFPIEGVYEQYATLERAYAILDAEDKCSLAIHEEGHRYQHSLGVEWFAQWL</sequence>
<dbReference type="Pfam" id="PF12715">
    <property type="entry name" value="Abhydrolase_7"/>
    <property type="match status" value="1"/>
</dbReference>
<dbReference type="SUPFAM" id="SSF53474">
    <property type="entry name" value="alpha/beta-Hydrolases"/>
    <property type="match status" value="1"/>
</dbReference>